<dbReference type="GO" id="GO:0032259">
    <property type="term" value="P:methylation"/>
    <property type="evidence" value="ECO:0007669"/>
    <property type="project" value="UniProtKB-KW"/>
</dbReference>
<comment type="caution">
    <text evidence="2">The sequence shown here is derived from an EMBL/GenBank/DDBJ whole genome shotgun (WGS) entry which is preliminary data.</text>
</comment>
<dbReference type="InterPro" id="IPR029063">
    <property type="entry name" value="SAM-dependent_MTases_sf"/>
</dbReference>
<dbReference type="CDD" id="cd02440">
    <property type="entry name" value="AdoMet_MTases"/>
    <property type="match status" value="1"/>
</dbReference>
<dbReference type="AlphaFoldDB" id="A0A942E8J4"/>
<accession>A0A942E8J4</accession>
<evidence type="ECO:0000313" key="2">
    <source>
        <dbReference type="EMBL" id="MBS3847335.1"/>
    </source>
</evidence>
<evidence type="ECO:0000259" key="1">
    <source>
        <dbReference type="Pfam" id="PF13649"/>
    </source>
</evidence>
<sequence>MSFWDQRYDRAEYVFGEAPNAFLAANAERLKGYGSALAVADGEGRNGVFLAEQGLDVLAVDASPIGLAKADQLAERRGVTLTTQCLDIGAYDWPEARFDVVAAIFIQFAPPAMRDAMFAGMVRTLKPGGLLLLEGYRPEQLGYGTGGPGQLENLYTEALLRARFGALEIISLESYDAELSEGSAHAGPSALIDLVARKPA</sequence>
<evidence type="ECO:0000313" key="3">
    <source>
        <dbReference type="Proteomes" id="UP000678281"/>
    </source>
</evidence>
<dbReference type="Pfam" id="PF13649">
    <property type="entry name" value="Methyltransf_25"/>
    <property type="match status" value="1"/>
</dbReference>
<dbReference type="RefSeq" id="WP_212656966.1">
    <property type="nucleotide sequence ID" value="NZ_JAGXTP010000001.1"/>
</dbReference>
<reference evidence="2" key="1">
    <citation type="submission" date="2021-04" db="EMBL/GenBank/DDBJ databases">
        <title>Devosia litorisediminis sp. nov., isolated from a sand dune.</title>
        <authorList>
            <person name="Park S."/>
            <person name="Yoon J.-H."/>
        </authorList>
    </citation>
    <scope>NUCLEOTIDE SEQUENCE</scope>
    <source>
        <strain evidence="2">BSSL-BM10</strain>
    </source>
</reference>
<keyword evidence="2" id="KW-0808">Transferase</keyword>
<proteinExistence type="predicted"/>
<dbReference type="GO" id="GO:0008168">
    <property type="term" value="F:methyltransferase activity"/>
    <property type="evidence" value="ECO:0007669"/>
    <property type="project" value="UniProtKB-KW"/>
</dbReference>
<dbReference type="Proteomes" id="UP000678281">
    <property type="component" value="Unassembled WGS sequence"/>
</dbReference>
<dbReference type="Gene3D" id="3.40.50.150">
    <property type="entry name" value="Vaccinia Virus protein VP39"/>
    <property type="match status" value="1"/>
</dbReference>
<dbReference type="SUPFAM" id="SSF53335">
    <property type="entry name" value="S-adenosyl-L-methionine-dependent methyltransferases"/>
    <property type="match status" value="1"/>
</dbReference>
<dbReference type="EMBL" id="JAGXTP010000001">
    <property type="protein sequence ID" value="MBS3847335.1"/>
    <property type="molecule type" value="Genomic_DNA"/>
</dbReference>
<name>A0A942E8J4_9HYPH</name>
<gene>
    <name evidence="2" type="ORF">KD146_01375</name>
</gene>
<keyword evidence="3" id="KW-1185">Reference proteome</keyword>
<keyword evidence="2" id="KW-0489">Methyltransferase</keyword>
<dbReference type="InterPro" id="IPR041698">
    <property type="entry name" value="Methyltransf_25"/>
</dbReference>
<feature type="domain" description="Methyltransferase" evidence="1">
    <location>
        <begin position="37"/>
        <end position="129"/>
    </location>
</feature>
<protein>
    <submittedName>
        <fullName evidence="2">Class I SAM-dependent methyltransferase</fullName>
    </submittedName>
</protein>
<organism evidence="2 3">
    <name type="scientific">Devosia litorisediminis</name>
    <dbReference type="NCBI Taxonomy" id="2829817"/>
    <lineage>
        <taxon>Bacteria</taxon>
        <taxon>Pseudomonadati</taxon>
        <taxon>Pseudomonadota</taxon>
        <taxon>Alphaproteobacteria</taxon>
        <taxon>Hyphomicrobiales</taxon>
        <taxon>Devosiaceae</taxon>
        <taxon>Devosia</taxon>
    </lineage>
</organism>